<name>A0ACC0KZ25_CHOFU</name>
<proteinExistence type="predicted"/>
<accession>A0ACC0KZ25</accession>
<keyword evidence="2" id="KW-1185">Reference proteome</keyword>
<dbReference type="Proteomes" id="UP001064048">
    <property type="component" value="Chromosome 9"/>
</dbReference>
<dbReference type="EMBL" id="CM046109">
    <property type="protein sequence ID" value="KAI8441768.1"/>
    <property type="molecule type" value="Genomic_DNA"/>
</dbReference>
<gene>
    <name evidence="1" type="ORF">MSG28_005459</name>
</gene>
<comment type="caution">
    <text evidence="1">The sequence shown here is derived from an EMBL/GenBank/DDBJ whole genome shotgun (WGS) entry which is preliminary data.</text>
</comment>
<organism evidence="1 2">
    <name type="scientific">Choristoneura fumiferana</name>
    <name type="common">Spruce budworm moth</name>
    <name type="synonym">Archips fumiferana</name>
    <dbReference type="NCBI Taxonomy" id="7141"/>
    <lineage>
        <taxon>Eukaryota</taxon>
        <taxon>Metazoa</taxon>
        <taxon>Ecdysozoa</taxon>
        <taxon>Arthropoda</taxon>
        <taxon>Hexapoda</taxon>
        <taxon>Insecta</taxon>
        <taxon>Pterygota</taxon>
        <taxon>Neoptera</taxon>
        <taxon>Endopterygota</taxon>
        <taxon>Lepidoptera</taxon>
        <taxon>Glossata</taxon>
        <taxon>Ditrysia</taxon>
        <taxon>Tortricoidea</taxon>
        <taxon>Tortricidae</taxon>
        <taxon>Tortricinae</taxon>
        <taxon>Choristoneura</taxon>
    </lineage>
</organism>
<sequence length="277" mass="31711">MDQKGCVIDPSLKLYPSEKLKNFLQTLKQDYEIPDNISKFLKVQTKVIKDKLKLKNDNAVHQLNETEVSNLHKIKAAVEKLEPKQPEAVVEKAADSEIEEIDDLLKDALDEEDSEKTNEELKPETTEAKEDTSAEEVTKEKREDPYLLTSDLDWLYVYLNNIRTTEKDTLICMMKQMNRQLIAIGQFIISIFAGFLFGFRGVEWMVGNLDFGFRLLLGVMCALVIALAEIYFLAKKLNEELSVPETVQLGGPPKFVDDKTYDYDKKKIKVGGKEHQD</sequence>
<protein>
    <submittedName>
        <fullName evidence="1">Uncharacterized protein</fullName>
    </submittedName>
</protein>
<evidence type="ECO:0000313" key="1">
    <source>
        <dbReference type="EMBL" id="KAI8441768.1"/>
    </source>
</evidence>
<evidence type="ECO:0000313" key="2">
    <source>
        <dbReference type="Proteomes" id="UP001064048"/>
    </source>
</evidence>
<reference evidence="1 2" key="1">
    <citation type="journal article" date="2022" name="Genome Biol. Evol.">
        <title>The Spruce Budworm Genome: Reconstructing the Evolutionary History of Antifreeze Proteins.</title>
        <authorList>
            <person name="Beliveau C."/>
            <person name="Gagne P."/>
            <person name="Picq S."/>
            <person name="Vernygora O."/>
            <person name="Keeling C.I."/>
            <person name="Pinkney K."/>
            <person name="Doucet D."/>
            <person name="Wen F."/>
            <person name="Johnston J.S."/>
            <person name="Maaroufi H."/>
            <person name="Boyle B."/>
            <person name="Laroche J."/>
            <person name="Dewar K."/>
            <person name="Juretic N."/>
            <person name="Blackburn G."/>
            <person name="Nisole A."/>
            <person name="Brunet B."/>
            <person name="Brandao M."/>
            <person name="Lumley L."/>
            <person name="Duan J."/>
            <person name="Quan G."/>
            <person name="Lucarotti C.J."/>
            <person name="Roe A.D."/>
            <person name="Sperling F.A.H."/>
            <person name="Levesque R.C."/>
            <person name="Cusson M."/>
        </authorList>
    </citation>
    <scope>NUCLEOTIDE SEQUENCE [LARGE SCALE GENOMIC DNA]</scope>
    <source>
        <strain evidence="1">Glfc:IPQL:Cfum</strain>
    </source>
</reference>